<dbReference type="OrthoDB" id="9798416at2"/>
<dbReference type="Pfam" id="PF21716">
    <property type="entry name" value="dnstrm_HI1420"/>
    <property type="match status" value="1"/>
</dbReference>
<dbReference type="NCBIfam" id="TIGR02684">
    <property type="entry name" value="dnstrm_HI1420"/>
    <property type="match status" value="1"/>
</dbReference>
<dbReference type="InterPro" id="IPR014057">
    <property type="entry name" value="HI1420"/>
</dbReference>
<proteinExistence type="predicted"/>
<dbReference type="PANTHER" id="PTHR40275:SF1">
    <property type="entry name" value="SSL7038 PROTEIN"/>
    <property type="match status" value="1"/>
</dbReference>
<dbReference type="AlphaFoldDB" id="A0A1T5AHP0"/>
<dbReference type="PANTHER" id="PTHR40275">
    <property type="entry name" value="SSL7038 PROTEIN"/>
    <property type="match status" value="1"/>
</dbReference>
<dbReference type="InterPro" id="IPR010982">
    <property type="entry name" value="Lambda_DNA-bd_dom_sf"/>
</dbReference>
<evidence type="ECO:0000313" key="1">
    <source>
        <dbReference type="EMBL" id="SKB34508.1"/>
    </source>
</evidence>
<dbReference type="EMBL" id="FUYP01000003">
    <property type="protein sequence ID" value="SKB34508.1"/>
    <property type="molecule type" value="Genomic_DNA"/>
</dbReference>
<gene>
    <name evidence="1" type="ORF">SAMN06295937_1003234</name>
</gene>
<organism evidence="1 2">
    <name type="scientific">Sphingopyxis flava</name>
    <dbReference type="NCBI Taxonomy" id="1507287"/>
    <lineage>
        <taxon>Bacteria</taxon>
        <taxon>Pseudomonadati</taxon>
        <taxon>Pseudomonadota</taxon>
        <taxon>Alphaproteobacteria</taxon>
        <taxon>Sphingomonadales</taxon>
        <taxon>Sphingomonadaceae</taxon>
        <taxon>Sphingopyxis</taxon>
    </lineage>
</organism>
<dbReference type="GO" id="GO:0003677">
    <property type="term" value="F:DNA binding"/>
    <property type="evidence" value="ECO:0007669"/>
    <property type="project" value="InterPro"/>
</dbReference>
<keyword evidence="2" id="KW-1185">Reference proteome</keyword>
<dbReference type="SUPFAM" id="SSF47413">
    <property type="entry name" value="lambda repressor-like DNA-binding domains"/>
    <property type="match status" value="1"/>
</dbReference>
<accession>A0A1T5AHP0</accession>
<dbReference type="RefSeq" id="WP_053554367.1">
    <property type="nucleotide sequence ID" value="NZ_FUYP01000003.1"/>
</dbReference>
<dbReference type="Proteomes" id="UP000190044">
    <property type="component" value="Unassembled WGS sequence"/>
</dbReference>
<protein>
    <submittedName>
        <fullName evidence="1">Probable addiction module antidote protein</fullName>
    </submittedName>
</protein>
<sequence length="93" mass="9402">MALKTLPFDAADALDTPEAQAELLAEALASGDAKVVTAALGMIARAKGMSQMARDAGISREAIYRATGPDGNPTLSTLMAIVRSAGLKLSAAA</sequence>
<name>A0A1T5AHP0_9SPHN</name>
<evidence type="ECO:0000313" key="2">
    <source>
        <dbReference type="Proteomes" id="UP000190044"/>
    </source>
</evidence>
<reference evidence="2" key="1">
    <citation type="submission" date="2017-02" db="EMBL/GenBank/DDBJ databases">
        <authorList>
            <person name="Varghese N."/>
            <person name="Submissions S."/>
        </authorList>
    </citation>
    <scope>NUCLEOTIDE SEQUENCE [LARGE SCALE GENOMIC DNA]</scope>
    <source>
        <strain evidence="2">R11H</strain>
    </source>
</reference>